<keyword evidence="3" id="KW-0472">Membrane</keyword>
<evidence type="ECO:0000313" key="6">
    <source>
        <dbReference type="Proteomes" id="UP000008312"/>
    </source>
</evidence>
<name>D8LX27_BLAHO</name>
<feature type="transmembrane region" description="Helical" evidence="3">
    <location>
        <begin position="137"/>
        <end position="155"/>
    </location>
</feature>
<evidence type="ECO:0000259" key="4">
    <source>
        <dbReference type="PROSITE" id="PS50026"/>
    </source>
</evidence>
<feature type="transmembrane region" description="Helical" evidence="3">
    <location>
        <begin position="51"/>
        <end position="75"/>
    </location>
</feature>
<reference evidence="5" key="1">
    <citation type="submission" date="2010-02" db="EMBL/GenBank/DDBJ databases">
        <title>Sequencing and annotation of the Blastocystis hominis genome.</title>
        <authorList>
            <person name="Wincker P."/>
        </authorList>
    </citation>
    <scope>NUCLEOTIDE SEQUENCE</scope>
    <source>
        <strain evidence="5">Singapore isolate B</strain>
    </source>
</reference>
<dbReference type="InParanoid" id="D8LX27"/>
<keyword evidence="6" id="KW-1185">Reference proteome</keyword>
<gene>
    <name evidence="5" type="ORF">GSBLH_T00001081001</name>
</gene>
<feature type="disulfide bond" evidence="1">
    <location>
        <begin position="119"/>
        <end position="128"/>
    </location>
</feature>
<evidence type="ECO:0000256" key="1">
    <source>
        <dbReference type="PROSITE-ProRule" id="PRU00076"/>
    </source>
</evidence>
<keyword evidence="1" id="KW-1015">Disulfide bond</keyword>
<feature type="region of interest" description="Disordered" evidence="2">
    <location>
        <begin position="200"/>
        <end position="229"/>
    </location>
</feature>
<accession>D8LX27</accession>
<organism evidence="5">
    <name type="scientific">Blastocystis hominis</name>
    <dbReference type="NCBI Taxonomy" id="12968"/>
    <lineage>
        <taxon>Eukaryota</taxon>
        <taxon>Sar</taxon>
        <taxon>Stramenopiles</taxon>
        <taxon>Bigyra</taxon>
        <taxon>Opalozoa</taxon>
        <taxon>Opalinata</taxon>
        <taxon>Blastocystidae</taxon>
        <taxon>Blastocystis</taxon>
    </lineage>
</organism>
<keyword evidence="3" id="KW-1133">Transmembrane helix</keyword>
<sequence>MIIKDCGTPDSNINKFNRFYNYHSDNCTFTDDYSPLRGFPHSFLEANLLKVHFFCILSCFMFSSILSVGLLVFIVSSTTVQGQKEIGFDLFEVSEDEVPCAPGCSHNGVCWEEMDICNCTSLFEGDRCESLNSSLKLWIIVISLAAMLGIIYYFCRKGSSNKRYQVPSLPVVDPFISSLDRIRNSDSAKQMWMGDKFQSRDSYLKSNQQRKERWWKPKQKYSSVPVDET</sequence>
<keyword evidence="3" id="KW-0812">Transmembrane</keyword>
<feature type="domain" description="EGF-like" evidence="4">
    <location>
        <begin position="96"/>
        <end position="129"/>
    </location>
</feature>
<dbReference type="GeneID" id="24918360"/>
<dbReference type="RefSeq" id="XP_012894870.1">
    <property type="nucleotide sequence ID" value="XM_013039416.1"/>
</dbReference>
<dbReference type="SUPFAM" id="SSF57196">
    <property type="entry name" value="EGF/Laminin"/>
    <property type="match status" value="1"/>
</dbReference>
<feature type="disulfide bond" evidence="1">
    <location>
        <begin position="100"/>
        <end position="110"/>
    </location>
</feature>
<keyword evidence="1" id="KW-0245">EGF-like domain</keyword>
<dbReference type="Proteomes" id="UP000008312">
    <property type="component" value="Unassembled WGS sequence"/>
</dbReference>
<proteinExistence type="predicted"/>
<evidence type="ECO:0000256" key="2">
    <source>
        <dbReference type="SAM" id="MobiDB-lite"/>
    </source>
</evidence>
<dbReference type="Gene3D" id="2.10.25.10">
    <property type="entry name" value="Laminin"/>
    <property type="match status" value="1"/>
</dbReference>
<comment type="caution">
    <text evidence="1">Lacks conserved residue(s) required for the propagation of feature annotation.</text>
</comment>
<dbReference type="EMBL" id="FN668639">
    <property type="protein sequence ID" value="CBK20822.2"/>
    <property type="molecule type" value="Genomic_DNA"/>
</dbReference>
<dbReference type="AlphaFoldDB" id="D8LX27"/>
<feature type="compositionally biased region" description="Basic and acidic residues" evidence="2">
    <location>
        <begin position="200"/>
        <end position="215"/>
    </location>
</feature>
<dbReference type="InterPro" id="IPR000742">
    <property type="entry name" value="EGF"/>
</dbReference>
<evidence type="ECO:0000313" key="5">
    <source>
        <dbReference type="EMBL" id="CBK20822.2"/>
    </source>
</evidence>
<evidence type="ECO:0000256" key="3">
    <source>
        <dbReference type="SAM" id="Phobius"/>
    </source>
</evidence>
<dbReference type="PROSITE" id="PS00022">
    <property type="entry name" value="EGF_1"/>
    <property type="match status" value="1"/>
</dbReference>
<dbReference type="PROSITE" id="PS50026">
    <property type="entry name" value="EGF_3"/>
    <property type="match status" value="1"/>
</dbReference>
<protein>
    <recommendedName>
        <fullName evidence="4">EGF-like domain-containing protein</fullName>
    </recommendedName>
</protein>